<evidence type="ECO:0000313" key="16">
    <source>
        <dbReference type="Proteomes" id="UP000002424"/>
    </source>
</evidence>
<name>C1DND3_AZOVD</name>
<dbReference type="InterPro" id="IPR027417">
    <property type="entry name" value="P-loop_NTPase"/>
</dbReference>
<dbReference type="EMBL" id="CP001157">
    <property type="protein sequence ID" value="ACO81291.1"/>
    <property type="molecule type" value="Genomic_DNA"/>
</dbReference>
<dbReference type="Gene3D" id="1.10.1140.10">
    <property type="entry name" value="Bovine Mitochondrial F1-atpase, Atp Synthase Beta Chain, Chain D, domain 3"/>
    <property type="match status" value="1"/>
</dbReference>
<dbReference type="CDD" id="cd18110">
    <property type="entry name" value="ATP-synt_F1_beta_C"/>
    <property type="match status" value="1"/>
</dbReference>
<dbReference type="InterPro" id="IPR005722">
    <property type="entry name" value="ATP_synth_F1_bsu"/>
</dbReference>
<dbReference type="InterPro" id="IPR050053">
    <property type="entry name" value="ATPase_alpha/beta_chains"/>
</dbReference>
<keyword evidence="8 13" id="KW-0406">Ion transport</keyword>
<keyword evidence="16" id="KW-1185">Reference proteome</keyword>
<dbReference type="PANTHER" id="PTHR15184:SF71">
    <property type="entry name" value="ATP SYNTHASE SUBUNIT BETA, MITOCHONDRIAL"/>
    <property type="match status" value="1"/>
</dbReference>
<sequence>MSSGRIVQIIGAVIDVEFPRDQVPNVYDALKVEGAQTTLEVQQQLGDGVVRSIAMGSTEGLKRGLNVNNTGAGIAVPVGKATLGRIMDVLGNPIDEAGPIGEEERWTIHRAAPTYAEQAGGNELLETGIKVIDLVCPFAKGGKVGLFGGAGVGKTVNMMELIRNIVMEHSGYSVFAGVGERTREGNDFYHEMKDSNVLDKVALVYGQMNEPPGNRLRVALTGLTMAEKFRDEGRDVLLFVDNIYRYTLAGTEVSALLGRMPSAVGYQPTLAEEMGVLQERITSTKTGSITSVQAVYVPADDLTDPSPATTFAHLDATVVLSRDIASLGIYPAVDPLDSTSRQLDPLVIGQEHYDTARGVQYVLQRYKELKDIIAILGMDELSETDKQLVSRARKIQRFLSQPFFVAEVFTGSPGKYVSLKETIRGFAGILKGDYDHLPEQAFYMVGGIDEAIEKAKKL</sequence>
<dbReference type="EnsemblBacteria" id="ACO81291">
    <property type="protein sequence ID" value="ACO81291"/>
    <property type="gene ID" value="Avin_52160"/>
</dbReference>
<dbReference type="InterPro" id="IPR000194">
    <property type="entry name" value="ATPase_F1/V1/A1_a/bsu_nucl-bd"/>
</dbReference>
<dbReference type="OrthoDB" id="9801639at2"/>
<evidence type="ECO:0000256" key="13">
    <source>
        <dbReference type="HAMAP-Rule" id="MF_01347"/>
    </source>
</evidence>
<dbReference type="STRING" id="322710.Avin_52160"/>
<dbReference type="Gene3D" id="3.40.50.300">
    <property type="entry name" value="P-loop containing nucleotide triphosphate hydrolases"/>
    <property type="match status" value="1"/>
</dbReference>
<evidence type="ECO:0000256" key="7">
    <source>
        <dbReference type="ARBA" id="ARBA00022967"/>
    </source>
</evidence>
<accession>C1DND3</accession>
<evidence type="ECO:0000256" key="1">
    <source>
        <dbReference type="ARBA" id="ARBA00004170"/>
    </source>
</evidence>
<keyword evidence="7 13" id="KW-1278">Translocase</keyword>
<dbReference type="RefSeq" id="WP_012703644.1">
    <property type="nucleotide sequence ID" value="NC_012560.1"/>
</dbReference>
<dbReference type="InterPro" id="IPR055190">
    <property type="entry name" value="ATP-synt_VA_C"/>
</dbReference>
<keyword evidence="13" id="KW-0997">Cell inner membrane</keyword>
<dbReference type="Pfam" id="PF02874">
    <property type="entry name" value="ATP-synt_ab_N"/>
    <property type="match status" value="1"/>
</dbReference>
<dbReference type="InterPro" id="IPR024034">
    <property type="entry name" value="ATPase_F1/V1_b/a_C"/>
</dbReference>
<keyword evidence="10 13" id="KW-0139">CF(1)</keyword>
<evidence type="ECO:0000256" key="3">
    <source>
        <dbReference type="ARBA" id="ARBA00022475"/>
    </source>
</evidence>
<dbReference type="SUPFAM" id="SSF52540">
    <property type="entry name" value="P-loop containing nucleoside triphosphate hydrolases"/>
    <property type="match status" value="1"/>
</dbReference>
<evidence type="ECO:0000256" key="12">
    <source>
        <dbReference type="ARBA" id="ARBA00024342"/>
    </source>
</evidence>
<dbReference type="EC" id="7.1.2.2" evidence="13"/>
<keyword evidence="9 13" id="KW-0472">Membrane</keyword>
<comment type="subunit">
    <text evidence="13">F-type ATPases have 2 components, CF(1) - the catalytic core - and CF(0) - the membrane proton channel. CF(1) has five subunits: alpha(3), beta(3), gamma(1), delta(1), epsilon(1). CF(0) has three main subunits: a(1), b(2) and c(9-12). The alpha and beta chains form an alternating ring which encloses part of the gamma chain. CF(1) is attached to CF(0) by a central stalk formed by the gamma and epsilon chains, while a peripheral stalk is formed by the delta and b chains.</text>
</comment>
<keyword evidence="2 13" id="KW-0813">Transport</keyword>
<dbReference type="KEGG" id="avn:Avin_52160"/>
<evidence type="ECO:0000256" key="11">
    <source>
        <dbReference type="ARBA" id="ARBA00023310"/>
    </source>
</evidence>
<dbReference type="GeneID" id="88188029"/>
<dbReference type="GO" id="GO:0046933">
    <property type="term" value="F:proton-transporting ATP synthase activity, rotational mechanism"/>
    <property type="evidence" value="ECO:0007669"/>
    <property type="project" value="UniProtKB-UniRule"/>
</dbReference>
<evidence type="ECO:0000256" key="9">
    <source>
        <dbReference type="ARBA" id="ARBA00023136"/>
    </source>
</evidence>
<dbReference type="NCBIfam" id="TIGR01039">
    <property type="entry name" value="atpD"/>
    <property type="match status" value="1"/>
</dbReference>
<keyword evidence="3 13" id="KW-1003">Cell membrane</keyword>
<comment type="function">
    <text evidence="13">Produces ATP from ADP in the presence of a proton gradient across the membrane. The catalytic sites are hosted primarily by the beta subunits.</text>
</comment>
<dbReference type="InterPro" id="IPR003593">
    <property type="entry name" value="AAA+_ATPase"/>
</dbReference>
<evidence type="ECO:0000256" key="5">
    <source>
        <dbReference type="ARBA" id="ARBA00022781"/>
    </source>
</evidence>
<dbReference type="GO" id="GO:0005886">
    <property type="term" value="C:plasma membrane"/>
    <property type="evidence" value="ECO:0007669"/>
    <property type="project" value="UniProtKB-SubCell"/>
</dbReference>
<dbReference type="PROSITE" id="PS00152">
    <property type="entry name" value="ATPASE_ALPHA_BETA"/>
    <property type="match status" value="1"/>
</dbReference>
<dbReference type="GO" id="GO:0045259">
    <property type="term" value="C:proton-transporting ATP synthase complex"/>
    <property type="evidence" value="ECO:0007669"/>
    <property type="project" value="UniProtKB-KW"/>
</dbReference>
<dbReference type="CDD" id="cd18115">
    <property type="entry name" value="ATP-synt_F1_beta_N"/>
    <property type="match status" value="1"/>
</dbReference>
<feature type="domain" description="AAA+ ATPase" evidence="14">
    <location>
        <begin position="140"/>
        <end position="325"/>
    </location>
</feature>
<keyword evidence="11 13" id="KW-0066">ATP synthesis</keyword>
<dbReference type="Pfam" id="PF22919">
    <property type="entry name" value="ATP-synt_VA_C"/>
    <property type="match status" value="1"/>
</dbReference>
<dbReference type="eggNOG" id="COG0055">
    <property type="taxonomic scope" value="Bacteria"/>
</dbReference>
<dbReference type="SMART" id="SM00382">
    <property type="entry name" value="AAA"/>
    <property type="match status" value="1"/>
</dbReference>
<keyword evidence="5 13" id="KW-0375">Hydrogen ion transport</keyword>
<dbReference type="HOGENOM" id="CLU_022398_0_2_6"/>
<gene>
    <name evidence="13 15" type="primary">atpD</name>
    <name evidence="15" type="ordered locus">Avin_52160</name>
</gene>
<dbReference type="Pfam" id="PF00006">
    <property type="entry name" value="ATP-synt_ab"/>
    <property type="match status" value="1"/>
</dbReference>
<dbReference type="PANTHER" id="PTHR15184">
    <property type="entry name" value="ATP SYNTHASE"/>
    <property type="match status" value="1"/>
</dbReference>
<reference evidence="15 16" key="1">
    <citation type="journal article" date="2009" name="J. Bacteriol.">
        <title>Genome sequence of Azotobacter vinelandii, an obligate aerobe specialized to support diverse anaerobic metabolic processes.</title>
        <authorList>
            <person name="Setubal J.C."/>
            <person name="dos Santos P."/>
            <person name="Goldman B.S."/>
            <person name="Ertesvag H."/>
            <person name="Espin G."/>
            <person name="Rubio L.M."/>
            <person name="Valla S."/>
            <person name="Almeida N.F."/>
            <person name="Balasubramanian D."/>
            <person name="Cromes L."/>
            <person name="Curatti L."/>
            <person name="Du Z."/>
            <person name="Godsy E."/>
            <person name="Goodner B."/>
            <person name="Hellner-Burris K."/>
            <person name="Hernandez J.A."/>
            <person name="Houmiel K."/>
            <person name="Imperial J."/>
            <person name="Kennedy C."/>
            <person name="Larson T.J."/>
            <person name="Latreille P."/>
            <person name="Ligon L.S."/>
            <person name="Lu J."/>
            <person name="Maerk M."/>
            <person name="Miller N.M."/>
            <person name="Norton S."/>
            <person name="O'Carroll I.P."/>
            <person name="Paulsen I."/>
            <person name="Raulfs E.C."/>
            <person name="Roemer R."/>
            <person name="Rosser J."/>
            <person name="Segura D."/>
            <person name="Slater S."/>
            <person name="Stricklin S.L."/>
            <person name="Studholme D.J."/>
            <person name="Sun J."/>
            <person name="Viana C.J."/>
            <person name="Wallin E."/>
            <person name="Wang B."/>
            <person name="Wheeler C."/>
            <person name="Zhu H."/>
            <person name="Dean D.R."/>
            <person name="Dixon R."/>
            <person name="Wood D."/>
        </authorList>
    </citation>
    <scope>NUCLEOTIDE SEQUENCE [LARGE SCALE GENOMIC DNA]</scope>
    <source>
        <strain evidence="16">DJ / ATCC BAA-1303</strain>
    </source>
</reference>
<organism evidence="15 16">
    <name type="scientific">Azotobacter vinelandii (strain DJ / ATCC BAA-1303)</name>
    <dbReference type="NCBI Taxonomy" id="322710"/>
    <lineage>
        <taxon>Bacteria</taxon>
        <taxon>Pseudomonadati</taxon>
        <taxon>Pseudomonadota</taxon>
        <taxon>Gammaproteobacteria</taxon>
        <taxon>Pseudomonadales</taxon>
        <taxon>Pseudomonadaceae</taxon>
        <taxon>Azotobacter</taxon>
    </lineage>
</organism>
<dbReference type="InterPro" id="IPR036121">
    <property type="entry name" value="ATPase_F1/V1/A1_a/bsu_N_sf"/>
</dbReference>
<dbReference type="SUPFAM" id="SSF47917">
    <property type="entry name" value="C-terminal domain of alpha and beta subunits of F1 ATP synthase"/>
    <property type="match status" value="1"/>
</dbReference>
<dbReference type="Gene3D" id="2.40.10.170">
    <property type="match status" value="1"/>
</dbReference>
<dbReference type="InterPro" id="IPR020003">
    <property type="entry name" value="ATPase_a/bsu_AS"/>
</dbReference>
<evidence type="ECO:0000259" key="14">
    <source>
        <dbReference type="SMART" id="SM00382"/>
    </source>
</evidence>
<keyword evidence="6 13" id="KW-0067">ATP-binding</keyword>
<dbReference type="GO" id="GO:0005524">
    <property type="term" value="F:ATP binding"/>
    <property type="evidence" value="ECO:0007669"/>
    <property type="project" value="UniProtKB-UniRule"/>
</dbReference>
<feature type="binding site" evidence="13">
    <location>
        <begin position="148"/>
        <end position="155"/>
    </location>
    <ligand>
        <name>ATP</name>
        <dbReference type="ChEBI" id="CHEBI:30616"/>
    </ligand>
</feature>
<evidence type="ECO:0000313" key="15">
    <source>
        <dbReference type="EMBL" id="ACO81291.1"/>
    </source>
</evidence>
<dbReference type="InterPro" id="IPR004100">
    <property type="entry name" value="ATPase_F1/V1/A1_a/bsu_N"/>
</dbReference>
<dbReference type="SUPFAM" id="SSF50615">
    <property type="entry name" value="N-terminal domain of alpha and beta subunits of F1 ATP synthase"/>
    <property type="match status" value="1"/>
</dbReference>
<protein>
    <recommendedName>
        <fullName evidence="13">ATP synthase subunit beta</fullName>
        <ecNumber evidence="13">7.1.2.2</ecNumber>
    </recommendedName>
    <alternativeName>
        <fullName evidence="13">ATP synthase F1 sector subunit beta</fullName>
    </alternativeName>
    <alternativeName>
        <fullName evidence="13">F-ATPase subunit beta</fullName>
    </alternativeName>
</protein>
<comment type="similarity">
    <text evidence="12">Belongs to the ATPase alpha/beta chains family. T3SS ATPase subfamily.</text>
</comment>
<dbReference type="FunFam" id="3.40.50.300:FF:000004">
    <property type="entry name" value="ATP synthase subunit beta"/>
    <property type="match status" value="1"/>
</dbReference>
<comment type="catalytic activity">
    <reaction evidence="13">
        <text>ATP + H2O + 4 H(+)(in) = ADP + phosphate + 5 H(+)(out)</text>
        <dbReference type="Rhea" id="RHEA:57720"/>
        <dbReference type="ChEBI" id="CHEBI:15377"/>
        <dbReference type="ChEBI" id="CHEBI:15378"/>
        <dbReference type="ChEBI" id="CHEBI:30616"/>
        <dbReference type="ChEBI" id="CHEBI:43474"/>
        <dbReference type="ChEBI" id="CHEBI:456216"/>
        <dbReference type="EC" id="7.1.2.2"/>
    </reaction>
</comment>
<dbReference type="AlphaFoldDB" id="C1DND3"/>
<dbReference type="HAMAP" id="MF_01347">
    <property type="entry name" value="ATP_synth_beta_bact"/>
    <property type="match status" value="1"/>
</dbReference>
<comment type="subcellular location">
    <subcellularLocation>
        <location evidence="13">Cell inner membrane</location>
        <topology evidence="13">Peripheral membrane protein</topology>
    </subcellularLocation>
    <subcellularLocation>
        <location evidence="1">Membrane</location>
        <topology evidence="1">Peripheral membrane protein</topology>
    </subcellularLocation>
</comment>
<evidence type="ECO:0000256" key="6">
    <source>
        <dbReference type="ARBA" id="ARBA00022840"/>
    </source>
</evidence>
<dbReference type="Proteomes" id="UP000002424">
    <property type="component" value="Chromosome"/>
</dbReference>
<dbReference type="CDD" id="cd01133">
    <property type="entry name" value="F1-ATPase_beta_CD"/>
    <property type="match status" value="1"/>
</dbReference>
<keyword evidence="4 13" id="KW-0547">Nucleotide-binding</keyword>
<evidence type="ECO:0000256" key="8">
    <source>
        <dbReference type="ARBA" id="ARBA00023065"/>
    </source>
</evidence>
<evidence type="ECO:0000256" key="10">
    <source>
        <dbReference type="ARBA" id="ARBA00023196"/>
    </source>
</evidence>
<evidence type="ECO:0000256" key="4">
    <source>
        <dbReference type="ARBA" id="ARBA00022741"/>
    </source>
</evidence>
<evidence type="ECO:0000256" key="2">
    <source>
        <dbReference type="ARBA" id="ARBA00022448"/>
    </source>
</evidence>
<dbReference type="FunFam" id="1.10.1140.10:FF:000001">
    <property type="entry name" value="ATP synthase subunit beta"/>
    <property type="match status" value="1"/>
</dbReference>
<proteinExistence type="inferred from homology"/>